<dbReference type="SUPFAM" id="SSF56317">
    <property type="entry name" value="Carbon-nitrogen hydrolase"/>
    <property type="match status" value="1"/>
</dbReference>
<dbReference type="GO" id="GO:0006107">
    <property type="term" value="P:oxaloacetate metabolic process"/>
    <property type="evidence" value="ECO:0007669"/>
    <property type="project" value="TreeGrafter"/>
</dbReference>
<accession>A0A5P1EUS7</accession>
<dbReference type="OMA" id="ERNIAHT"/>
<dbReference type="Gramene" id="ONK67860">
    <property type="protein sequence ID" value="ONK67860"/>
    <property type="gene ID" value="A4U43_C05F4560"/>
</dbReference>
<dbReference type="InterPro" id="IPR036526">
    <property type="entry name" value="C-N_Hydrolase_sf"/>
</dbReference>
<evidence type="ECO:0008006" key="3">
    <source>
        <dbReference type="Google" id="ProtNLM"/>
    </source>
</evidence>
<evidence type="ECO:0000313" key="2">
    <source>
        <dbReference type="Proteomes" id="UP000243459"/>
    </source>
</evidence>
<proteinExistence type="predicted"/>
<dbReference type="EMBL" id="CM007385">
    <property type="protein sequence ID" value="ONK67860.1"/>
    <property type="molecule type" value="Genomic_DNA"/>
</dbReference>
<organism evidence="1 2">
    <name type="scientific">Asparagus officinalis</name>
    <name type="common">Garden asparagus</name>
    <dbReference type="NCBI Taxonomy" id="4686"/>
    <lineage>
        <taxon>Eukaryota</taxon>
        <taxon>Viridiplantae</taxon>
        <taxon>Streptophyta</taxon>
        <taxon>Embryophyta</taxon>
        <taxon>Tracheophyta</taxon>
        <taxon>Spermatophyta</taxon>
        <taxon>Magnoliopsida</taxon>
        <taxon>Liliopsida</taxon>
        <taxon>Asparagales</taxon>
        <taxon>Asparagaceae</taxon>
        <taxon>Asparagoideae</taxon>
        <taxon>Asparagus</taxon>
    </lineage>
</organism>
<name>A0A5P1EUS7_ASPOF</name>
<sequence length="133" mass="14362">MATAYKPEQARVPPVLPSPPPPISKFKIALCQLFVTTDKERNIAHTRKAIEEVAGKGDELVLLPGLPIIVKYSCSFPSKVLVLVKYGIVQIQMIALVYAEDIEAGGDASPSYSMLFEAAHTLQITIIGGSIPE</sequence>
<gene>
    <name evidence="1" type="ORF">A4U43_C05F4560</name>
</gene>
<protein>
    <recommendedName>
        <fullName evidence="3">CN hydrolase domain-containing protein</fullName>
    </recommendedName>
</protein>
<dbReference type="PANTHER" id="PTHR23088">
    <property type="entry name" value="NITRILASE-RELATED"/>
    <property type="match status" value="1"/>
</dbReference>
<dbReference type="GO" id="GO:0005739">
    <property type="term" value="C:mitochondrion"/>
    <property type="evidence" value="ECO:0007669"/>
    <property type="project" value="TreeGrafter"/>
</dbReference>
<dbReference type="Gene3D" id="3.60.110.10">
    <property type="entry name" value="Carbon-nitrogen hydrolase"/>
    <property type="match status" value="1"/>
</dbReference>
<dbReference type="PANTHER" id="PTHR23088:SF30">
    <property type="entry name" value="OMEGA-AMIDASE NIT2"/>
    <property type="match status" value="1"/>
</dbReference>
<reference evidence="2" key="1">
    <citation type="journal article" date="2017" name="Nat. Commun.">
        <title>The asparagus genome sheds light on the origin and evolution of a young Y chromosome.</title>
        <authorList>
            <person name="Harkess A."/>
            <person name="Zhou J."/>
            <person name="Xu C."/>
            <person name="Bowers J.E."/>
            <person name="Van der Hulst R."/>
            <person name="Ayyampalayam S."/>
            <person name="Mercati F."/>
            <person name="Riccardi P."/>
            <person name="McKain M.R."/>
            <person name="Kakrana A."/>
            <person name="Tang H."/>
            <person name="Ray J."/>
            <person name="Groenendijk J."/>
            <person name="Arikit S."/>
            <person name="Mathioni S.M."/>
            <person name="Nakano M."/>
            <person name="Shan H."/>
            <person name="Telgmann-Rauber A."/>
            <person name="Kanno A."/>
            <person name="Yue Z."/>
            <person name="Chen H."/>
            <person name="Li W."/>
            <person name="Chen Y."/>
            <person name="Xu X."/>
            <person name="Zhang Y."/>
            <person name="Luo S."/>
            <person name="Chen H."/>
            <person name="Gao J."/>
            <person name="Mao Z."/>
            <person name="Pires J.C."/>
            <person name="Luo M."/>
            <person name="Kudrna D."/>
            <person name="Wing R.A."/>
            <person name="Meyers B.C."/>
            <person name="Yi K."/>
            <person name="Kong H."/>
            <person name="Lavrijsen P."/>
            <person name="Sunseri F."/>
            <person name="Falavigna A."/>
            <person name="Ye Y."/>
            <person name="Leebens-Mack J.H."/>
            <person name="Chen G."/>
        </authorList>
    </citation>
    <scope>NUCLEOTIDE SEQUENCE [LARGE SCALE GENOMIC DNA]</scope>
    <source>
        <strain evidence="2">cv. DH0086</strain>
    </source>
</reference>
<evidence type="ECO:0000313" key="1">
    <source>
        <dbReference type="EMBL" id="ONK67860.1"/>
    </source>
</evidence>
<keyword evidence="2" id="KW-1185">Reference proteome</keyword>
<dbReference type="GO" id="GO:0050152">
    <property type="term" value="F:omega-amidase activity"/>
    <property type="evidence" value="ECO:0007669"/>
    <property type="project" value="TreeGrafter"/>
</dbReference>
<dbReference type="Proteomes" id="UP000243459">
    <property type="component" value="Chromosome 5"/>
</dbReference>
<dbReference type="GO" id="GO:0006528">
    <property type="term" value="P:asparagine metabolic process"/>
    <property type="evidence" value="ECO:0007669"/>
    <property type="project" value="TreeGrafter"/>
</dbReference>
<dbReference type="GO" id="GO:0006541">
    <property type="term" value="P:glutamine metabolic process"/>
    <property type="evidence" value="ECO:0007669"/>
    <property type="project" value="TreeGrafter"/>
</dbReference>
<dbReference type="AlphaFoldDB" id="A0A5P1EUS7"/>